<dbReference type="AlphaFoldDB" id="A0AAD5IRT3"/>
<proteinExistence type="predicted"/>
<evidence type="ECO:0000313" key="2">
    <source>
        <dbReference type="Proteomes" id="UP001064489"/>
    </source>
</evidence>
<reference evidence="1" key="1">
    <citation type="journal article" date="2022" name="Plant J.">
        <title>Strategies of tolerance reflected in two North American maple genomes.</title>
        <authorList>
            <person name="McEvoy S.L."/>
            <person name="Sezen U.U."/>
            <person name="Trouern-Trend A."/>
            <person name="McMahon S.M."/>
            <person name="Schaberg P.G."/>
            <person name="Yang J."/>
            <person name="Wegrzyn J.L."/>
            <person name="Swenson N.G."/>
        </authorList>
    </citation>
    <scope>NUCLEOTIDE SEQUENCE</scope>
    <source>
        <strain evidence="1">91603</strain>
    </source>
</reference>
<keyword evidence="2" id="KW-1185">Reference proteome</keyword>
<gene>
    <name evidence="1" type="ORF">LWI28_021053</name>
</gene>
<dbReference type="EMBL" id="JAJSOW010000103">
    <property type="protein sequence ID" value="KAI9174676.1"/>
    <property type="molecule type" value="Genomic_DNA"/>
</dbReference>
<protein>
    <submittedName>
        <fullName evidence="1">Uncharacterized protein</fullName>
    </submittedName>
</protein>
<dbReference type="Proteomes" id="UP001064489">
    <property type="component" value="Chromosome 8"/>
</dbReference>
<accession>A0AAD5IRT3</accession>
<comment type="caution">
    <text evidence="1">The sequence shown here is derived from an EMBL/GenBank/DDBJ whole genome shotgun (WGS) entry which is preliminary data.</text>
</comment>
<sequence>MNFCNNNESGPIPVLHAMGGAVALTATMAAVNNDMAHGSQFSKWSSSTQFKKRVANCNLNRSQSQIMKIVGIDSKDRRTQLNKCSNRLHRIPYRGDITMRNKYTTQKAEGGRMIEAKMAIANTIEKFPELLIKRIGLAVRGSLIFVKRKKSNKIMTSIKNGNFKIGY</sequence>
<organism evidence="1 2">
    <name type="scientific">Acer negundo</name>
    <name type="common">Box elder</name>
    <dbReference type="NCBI Taxonomy" id="4023"/>
    <lineage>
        <taxon>Eukaryota</taxon>
        <taxon>Viridiplantae</taxon>
        <taxon>Streptophyta</taxon>
        <taxon>Embryophyta</taxon>
        <taxon>Tracheophyta</taxon>
        <taxon>Spermatophyta</taxon>
        <taxon>Magnoliopsida</taxon>
        <taxon>eudicotyledons</taxon>
        <taxon>Gunneridae</taxon>
        <taxon>Pentapetalae</taxon>
        <taxon>rosids</taxon>
        <taxon>malvids</taxon>
        <taxon>Sapindales</taxon>
        <taxon>Sapindaceae</taxon>
        <taxon>Hippocastanoideae</taxon>
        <taxon>Acereae</taxon>
        <taxon>Acer</taxon>
    </lineage>
</organism>
<reference evidence="1" key="2">
    <citation type="submission" date="2023-02" db="EMBL/GenBank/DDBJ databases">
        <authorList>
            <person name="Swenson N.G."/>
            <person name="Wegrzyn J.L."/>
            <person name="Mcevoy S.L."/>
        </authorList>
    </citation>
    <scope>NUCLEOTIDE SEQUENCE</scope>
    <source>
        <strain evidence="1">91603</strain>
        <tissue evidence="1">Leaf</tissue>
    </source>
</reference>
<name>A0AAD5IRT3_ACENE</name>
<evidence type="ECO:0000313" key="1">
    <source>
        <dbReference type="EMBL" id="KAI9174676.1"/>
    </source>
</evidence>